<evidence type="ECO:0000313" key="3">
    <source>
        <dbReference type="EMBL" id="QJA87449.1"/>
    </source>
</evidence>
<evidence type="ECO:0000313" key="2">
    <source>
        <dbReference type="EMBL" id="QJA77275.1"/>
    </source>
</evidence>
<feature type="transmembrane region" description="Helical" evidence="1">
    <location>
        <begin position="7"/>
        <end position="25"/>
    </location>
</feature>
<dbReference type="EMBL" id="MT142707">
    <property type="protein sequence ID" value="QJA87449.1"/>
    <property type="molecule type" value="Genomic_DNA"/>
</dbReference>
<evidence type="ECO:0000256" key="1">
    <source>
        <dbReference type="SAM" id="Phobius"/>
    </source>
</evidence>
<feature type="transmembrane region" description="Helical" evidence="1">
    <location>
        <begin position="96"/>
        <end position="114"/>
    </location>
</feature>
<dbReference type="AlphaFoldDB" id="A0A6M3KZD1"/>
<keyword evidence="1" id="KW-1133">Transmembrane helix</keyword>
<gene>
    <name evidence="2" type="ORF">MM415A01337_0017</name>
    <name evidence="3" type="ORF">MM415B02992_0005</name>
</gene>
<keyword evidence="1" id="KW-0472">Membrane</keyword>
<dbReference type="EMBL" id="MT142273">
    <property type="protein sequence ID" value="QJA77275.1"/>
    <property type="molecule type" value="Genomic_DNA"/>
</dbReference>
<reference evidence="3" key="1">
    <citation type="submission" date="2020-03" db="EMBL/GenBank/DDBJ databases">
        <title>The deep terrestrial virosphere.</title>
        <authorList>
            <person name="Holmfeldt K."/>
            <person name="Nilsson E."/>
            <person name="Simone D."/>
            <person name="Lopez-Fernandez M."/>
            <person name="Wu X."/>
            <person name="de Brujin I."/>
            <person name="Lundin D."/>
            <person name="Andersson A."/>
            <person name="Bertilsson S."/>
            <person name="Dopson M."/>
        </authorList>
    </citation>
    <scope>NUCLEOTIDE SEQUENCE</scope>
    <source>
        <strain evidence="2">MM415A01337</strain>
        <strain evidence="3">MM415B02992</strain>
    </source>
</reference>
<name>A0A6M3KZD1_9ZZZZ</name>
<accession>A0A6M3KZD1</accession>
<organism evidence="3">
    <name type="scientific">viral metagenome</name>
    <dbReference type="NCBI Taxonomy" id="1070528"/>
    <lineage>
        <taxon>unclassified sequences</taxon>
        <taxon>metagenomes</taxon>
        <taxon>organismal metagenomes</taxon>
    </lineage>
</organism>
<sequence>MVDAWDVIKYVVLPVTVVGAIWIIFTKLFSFGSDALKHAAETLAYMWDDYMREEEDFLANDGSISTSEQAILDSKAELMRPIIEGMANAIPDPNQIILELGILVSATIIAYEALKGAFNIKANLKSFIGTLKSRVGSPDPASDTVMSFGTPEELTMIFRISTIMEIADLGNTSLASNLLSAEQTNYFNNMLPQMQFSYNFLASQLSVLTGSQLAMAQFHMMQYSMYLNYYTAALPPLFTFIPPIMPF</sequence>
<feature type="transmembrane region" description="Helical" evidence="1">
    <location>
        <begin position="227"/>
        <end position="245"/>
    </location>
</feature>
<keyword evidence="1" id="KW-0812">Transmembrane</keyword>
<proteinExistence type="predicted"/>
<protein>
    <submittedName>
        <fullName evidence="3">Uncharacterized protein</fullName>
    </submittedName>
</protein>